<evidence type="ECO:0000259" key="2">
    <source>
        <dbReference type="SMART" id="SM00347"/>
    </source>
</evidence>
<dbReference type="InterPro" id="IPR000835">
    <property type="entry name" value="HTH_MarR-typ"/>
</dbReference>
<dbReference type="Pfam" id="PF12802">
    <property type="entry name" value="MarR_2"/>
    <property type="match status" value="1"/>
</dbReference>
<proteinExistence type="predicted"/>
<feature type="domain" description="HTH marR-type" evidence="2">
    <location>
        <begin position="90"/>
        <end position="202"/>
    </location>
</feature>
<dbReference type="InterPro" id="IPR025246">
    <property type="entry name" value="IS30-like_HTH"/>
</dbReference>
<dbReference type="InterPro" id="IPR036388">
    <property type="entry name" value="WH-like_DNA-bd_sf"/>
</dbReference>
<dbReference type="SUPFAM" id="SSF46785">
    <property type="entry name" value="Winged helix' DNA-binding domain"/>
    <property type="match status" value="1"/>
</dbReference>
<feature type="region of interest" description="Disordered" evidence="1">
    <location>
        <begin position="35"/>
        <end position="79"/>
    </location>
</feature>
<evidence type="ECO:0000313" key="4">
    <source>
        <dbReference type="Proteomes" id="UP001500192"/>
    </source>
</evidence>
<organism evidence="3 4">
    <name type="scientific">Amycolatopsis dongchuanensis</name>
    <dbReference type="NCBI Taxonomy" id="1070866"/>
    <lineage>
        <taxon>Bacteria</taxon>
        <taxon>Bacillati</taxon>
        <taxon>Actinomycetota</taxon>
        <taxon>Actinomycetes</taxon>
        <taxon>Pseudonocardiales</taxon>
        <taxon>Pseudonocardiaceae</taxon>
        <taxon>Amycolatopsis</taxon>
    </lineage>
</organism>
<reference evidence="4" key="1">
    <citation type="journal article" date="2019" name="Int. J. Syst. Evol. Microbiol.">
        <title>The Global Catalogue of Microorganisms (GCM) 10K type strain sequencing project: providing services to taxonomists for standard genome sequencing and annotation.</title>
        <authorList>
            <consortium name="The Broad Institute Genomics Platform"/>
            <consortium name="The Broad Institute Genome Sequencing Center for Infectious Disease"/>
            <person name="Wu L."/>
            <person name="Ma J."/>
        </authorList>
    </citation>
    <scope>NUCLEOTIDE SEQUENCE [LARGE SCALE GENOMIC DNA]</scope>
    <source>
        <strain evidence="4">JCM 18054</strain>
    </source>
</reference>
<dbReference type="SMART" id="SM00347">
    <property type="entry name" value="HTH_MARR"/>
    <property type="match status" value="1"/>
</dbReference>
<feature type="compositionally biased region" description="Low complexity" evidence="1">
    <location>
        <begin position="55"/>
        <end position="79"/>
    </location>
</feature>
<gene>
    <name evidence="3" type="ORF">GCM10023214_07420</name>
</gene>
<keyword evidence="4" id="KW-1185">Reference proteome</keyword>
<dbReference type="PANTHER" id="PTHR10948:SF23">
    <property type="entry name" value="TRANSPOSASE INSI FOR INSERTION SEQUENCE ELEMENT IS30A-RELATED"/>
    <property type="match status" value="1"/>
</dbReference>
<dbReference type="Proteomes" id="UP001500192">
    <property type="component" value="Unassembled WGS sequence"/>
</dbReference>
<accession>A0ABP9PZ17</accession>
<sequence>MPGGRLTREDRERIARWLGEGLGYAEIARRLGRPTSTISREVARNGGPGNYQAEGAHQATTRRAQRRPSASPPSGAHAGAVRDFEDEFTEMMVATGLPPMAARVLACLYTADTGSFTAAELVRRLRVSPASVSKAVGYLEKRELVRRERDGQHRRERYVIDDDVWYRAWAASTRSIGLWADASQRGAEILGEDSPAGARLRRTSRFFRLLGEDMARAAERRMRSS</sequence>
<evidence type="ECO:0000313" key="3">
    <source>
        <dbReference type="EMBL" id="GAA5153824.1"/>
    </source>
</evidence>
<dbReference type="PANTHER" id="PTHR10948">
    <property type="entry name" value="TRANSPOSASE"/>
    <property type="match status" value="1"/>
</dbReference>
<evidence type="ECO:0000256" key="1">
    <source>
        <dbReference type="SAM" id="MobiDB-lite"/>
    </source>
</evidence>
<protein>
    <submittedName>
        <fullName evidence="3">Helix-turn-helix domain-containing protein</fullName>
    </submittedName>
</protein>
<dbReference type="RefSeq" id="WP_346052118.1">
    <property type="nucleotide sequence ID" value="NZ_BAABIB010000018.1"/>
</dbReference>
<dbReference type="EMBL" id="BAABIB010000018">
    <property type="protein sequence ID" value="GAA5153824.1"/>
    <property type="molecule type" value="Genomic_DNA"/>
</dbReference>
<name>A0ABP9PZ17_9PSEU</name>
<dbReference type="InterPro" id="IPR051917">
    <property type="entry name" value="Transposase-Integrase"/>
</dbReference>
<dbReference type="Gene3D" id="1.10.10.10">
    <property type="entry name" value="Winged helix-like DNA-binding domain superfamily/Winged helix DNA-binding domain"/>
    <property type="match status" value="1"/>
</dbReference>
<dbReference type="InterPro" id="IPR036390">
    <property type="entry name" value="WH_DNA-bd_sf"/>
</dbReference>
<dbReference type="Pfam" id="PF13936">
    <property type="entry name" value="HTH_38"/>
    <property type="match status" value="1"/>
</dbReference>
<comment type="caution">
    <text evidence="3">The sequence shown here is derived from an EMBL/GenBank/DDBJ whole genome shotgun (WGS) entry which is preliminary data.</text>
</comment>